<dbReference type="InterPro" id="IPR009053">
    <property type="entry name" value="Prefoldin"/>
</dbReference>
<dbReference type="OMA" id="YNWDVAQ"/>
<proteinExistence type="inferred from homology"/>
<reference evidence="4 5" key="1">
    <citation type="journal article" date="2011" name="Proc. Natl. Acad. Sci. U.S.A.">
        <title>Niche of harmful alga Aureococcus anophagefferens revealed through ecogenomics.</title>
        <authorList>
            <person name="Gobler C.J."/>
            <person name="Berry D.L."/>
            <person name="Dyhrman S.T."/>
            <person name="Wilhelm S.W."/>
            <person name="Salamov A."/>
            <person name="Lobanov A.V."/>
            <person name="Zhang Y."/>
            <person name="Collier J.L."/>
            <person name="Wurch L.L."/>
            <person name="Kustka A.B."/>
            <person name="Dill B.D."/>
            <person name="Shah M."/>
            <person name="VerBerkmoes N.C."/>
            <person name="Kuo A."/>
            <person name="Terry A."/>
            <person name="Pangilinan J."/>
            <person name="Lindquist E.A."/>
            <person name="Lucas S."/>
            <person name="Paulsen I.T."/>
            <person name="Hattenrath-Lehmann T.K."/>
            <person name="Talmage S.C."/>
            <person name="Walker E.A."/>
            <person name="Koch F."/>
            <person name="Burson A.M."/>
            <person name="Marcoval M.A."/>
            <person name="Tang Y.Z."/>
            <person name="Lecleir G.R."/>
            <person name="Coyne K.J."/>
            <person name="Berg G.M."/>
            <person name="Bertrand E.M."/>
            <person name="Saito M.A."/>
            <person name="Gladyshev V.N."/>
            <person name="Grigoriev I.V."/>
        </authorList>
    </citation>
    <scope>NUCLEOTIDE SEQUENCE [LARGE SCALE GENOMIC DNA]</scope>
    <source>
        <strain evidence="5">CCMP 1984</strain>
    </source>
</reference>
<keyword evidence="5" id="KW-1185">Reference proteome</keyword>
<dbReference type="GO" id="GO:0007017">
    <property type="term" value="P:microtubule-based process"/>
    <property type="evidence" value="ECO:0007669"/>
    <property type="project" value="TreeGrafter"/>
</dbReference>
<evidence type="ECO:0000256" key="3">
    <source>
        <dbReference type="PIRNR" id="PIRNR016396"/>
    </source>
</evidence>
<gene>
    <name evidence="4" type="ORF">AURANDRAFT_26059</name>
</gene>
<dbReference type="eggNOG" id="KOG3313">
    <property type="taxonomic scope" value="Eukaryota"/>
</dbReference>
<dbReference type="AlphaFoldDB" id="F0Y849"/>
<dbReference type="Proteomes" id="UP000002729">
    <property type="component" value="Unassembled WGS sequence"/>
</dbReference>
<dbReference type="Gene3D" id="1.10.287.370">
    <property type="match status" value="1"/>
</dbReference>
<dbReference type="FunFam" id="1.10.287.370:FF:000001">
    <property type="entry name" value="Prefoldin subunit 3"/>
    <property type="match status" value="1"/>
</dbReference>
<accession>F0Y849</accession>
<dbReference type="InterPro" id="IPR016655">
    <property type="entry name" value="PFD3"/>
</dbReference>
<dbReference type="EMBL" id="GL833127">
    <property type="protein sequence ID" value="EGB08775.1"/>
    <property type="molecule type" value="Genomic_DNA"/>
</dbReference>
<dbReference type="FunCoup" id="F0Y849">
    <property type="interactions" value="410"/>
</dbReference>
<dbReference type="GO" id="GO:0007021">
    <property type="term" value="P:tubulin complex assembly"/>
    <property type="evidence" value="ECO:0007669"/>
    <property type="project" value="TreeGrafter"/>
</dbReference>
<sequence length="189" mass="21323">MATILSGNTNPRGIPHVAFIDSVESTLAATTDGTVETLIGAFNELHQKFKILEGHKARTKMSMKQKIPEITKTLQLVEHLKAKHEAEEDFMSHYSLSEMIYGRATITPTGNVCLWLGANVMVEYPYDEALDILTLSLKNAKLRKDICDEDLDMLRDQIITVEVNMARVFNYDVKRRRDEKKPEAGAIEA</sequence>
<dbReference type="Pfam" id="PF02996">
    <property type="entry name" value="Prefoldin"/>
    <property type="match status" value="1"/>
</dbReference>
<evidence type="ECO:0000313" key="4">
    <source>
        <dbReference type="EMBL" id="EGB08775.1"/>
    </source>
</evidence>
<evidence type="ECO:0000256" key="1">
    <source>
        <dbReference type="ARBA" id="ARBA00010048"/>
    </source>
</evidence>
<dbReference type="PIRSF" id="PIRSF016396">
    <property type="entry name" value="Prefoldin_subunit_3"/>
    <property type="match status" value="1"/>
</dbReference>
<dbReference type="GO" id="GO:0015631">
    <property type="term" value="F:tubulin binding"/>
    <property type="evidence" value="ECO:0007669"/>
    <property type="project" value="TreeGrafter"/>
</dbReference>
<dbReference type="SUPFAM" id="SSF46579">
    <property type="entry name" value="Prefoldin"/>
    <property type="match status" value="1"/>
</dbReference>
<organism evidence="5">
    <name type="scientific">Aureococcus anophagefferens</name>
    <name type="common">Harmful bloom alga</name>
    <dbReference type="NCBI Taxonomy" id="44056"/>
    <lineage>
        <taxon>Eukaryota</taxon>
        <taxon>Sar</taxon>
        <taxon>Stramenopiles</taxon>
        <taxon>Ochrophyta</taxon>
        <taxon>Pelagophyceae</taxon>
        <taxon>Pelagomonadales</taxon>
        <taxon>Pelagomonadaceae</taxon>
        <taxon>Aureococcus</taxon>
    </lineage>
</organism>
<name>F0Y849_AURAN</name>
<dbReference type="InterPro" id="IPR004127">
    <property type="entry name" value="Prefoldin_subunit_alpha"/>
</dbReference>
<dbReference type="PANTHER" id="PTHR12409:SF0">
    <property type="entry name" value="PREFOLDIN SUBUNIT 3"/>
    <property type="match status" value="1"/>
</dbReference>
<dbReference type="GO" id="GO:0006457">
    <property type="term" value="P:protein folding"/>
    <property type="evidence" value="ECO:0007669"/>
    <property type="project" value="UniProtKB-UniRule"/>
</dbReference>
<keyword evidence="2 3" id="KW-0143">Chaperone</keyword>
<evidence type="ECO:0000313" key="5">
    <source>
        <dbReference type="Proteomes" id="UP000002729"/>
    </source>
</evidence>
<comment type="subunit">
    <text evidence="3">Heterohexamer of two PFD-alpha type and four PFD-beta type subunits.</text>
</comment>
<dbReference type="GO" id="GO:0005737">
    <property type="term" value="C:cytoplasm"/>
    <property type="evidence" value="ECO:0007669"/>
    <property type="project" value="TreeGrafter"/>
</dbReference>
<comment type="function">
    <text evidence="3">Binds specifically to cytosolic chaperonin (c-CPN) and transfers target proteins to it. Binds to nascent polypeptide chain and promotes folding in an environment in which there are many competing pathways for nonnative proteins.</text>
</comment>
<dbReference type="CDD" id="cd23156">
    <property type="entry name" value="Prefoldin_3"/>
    <property type="match status" value="1"/>
</dbReference>
<evidence type="ECO:0000256" key="2">
    <source>
        <dbReference type="ARBA" id="ARBA00023186"/>
    </source>
</evidence>
<dbReference type="RefSeq" id="XP_009036759.1">
    <property type="nucleotide sequence ID" value="XM_009038511.1"/>
</dbReference>
<dbReference type="InParanoid" id="F0Y849"/>
<dbReference type="PANTHER" id="PTHR12409">
    <property type="entry name" value="PREFOLDIN SUBUNIT 3"/>
    <property type="match status" value="1"/>
</dbReference>
<dbReference type="GO" id="GO:0016272">
    <property type="term" value="C:prefoldin complex"/>
    <property type="evidence" value="ECO:0007669"/>
    <property type="project" value="UniProtKB-UniRule"/>
</dbReference>
<dbReference type="KEGG" id="aaf:AURANDRAFT_26059"/>
<comment type="similarity">
    <text evidence="1 3">Belongs to the prefoldin subunit alpha family.</text>
</comment>
<dbReference type="OrthoDB" id="6375174at2759"/>
<dbReference type="GeneID" id="20220145"/>
<protein>
    <recommendedName>
        <fullName evidence="3">Prefoldin subunit 3</fullName>
    </recommendedName>
</protein>